<dbReference type="Ensembl" id="ENSLACT00000000257.1">
    <property type="protein sequence ID" value="ENSLACP00000000255.1"/>
    <property type="gene ID" value="ENSLACG00000000229.1"/>
</dbReference>
<name>H2ZS84_LATCH</name>
<sequence>MGEGSDFSQIDYRRRNVVRLYYTSEVIPDRDVVGKDMIIGSLQFTPLHLYAFIHISGSREFDLSFRNVAHLDLFWTRYEKVKNDPLWKDFEVIKILENASRLITILFKTETVPASDISLWLKRHCQEVGELKPIYDKNGFGIGGYKVIVKLHSDNSGLCHLPNFITIGRDRGFLFYPGQPKVCHKCGSARHFGADCTKLFCLRCGLMGHLAKDCKNEVRCNLCNKVGHVYIHCPVSEKNGLPSKLLAGLSVEEQMNLDVEELVPAGEENPTAAAKVVTASKGGEEEHVLKQRNIRELEADDIRKKMGKDKENPKILKVLVL</sequence>
<dbReference type="GO" id="GO:0003723">
    <property type="term" value="F:RNA binding"/>
    <property type="evidence" value="ECO:0007669"/>
    <property type="project" value="InterPro"/>
</dbReference>
<dbReference type="AlphaFoldDB" id="H2ZS84"/>
<dbReference type="InParanoid" id="H2ZS84"/>
<dbReference type="PANTHER" id="PTHR22639">
    <property type="entry name" value="GAG-RELATED PROTEIN"/>
    <property type="match status" value="1"/>
</dbReference>
<dbReference type="GO" id="GO:0008270">
    <property type="term" value="F:zinc ion binding"/>
    <property type="evidence" value="ECO:0007669"/>
    <property type="project" value="UniProtKB-KW"/>
</dbReference>
<dbReference type="InterPro" id="IPR057811">
    <property type="entry name" value="RBD_ZCCHC3_2nd"/>
</dbReference>
<dbReference type="InterPro" id="IPR042509">
    <property type="entry name" value="ZCCHC3"/>
</dbReference>
<dbReference type="Pfam" id="PF23057">
    <property type="entry name" value="RBD_ZCCHC3_1st"/>
    <property type="match status" value="1"/>
</dbReference>
<dbReference type="GO" id="GO:0003690">
    <property type="term" value="F:double-stranded DNA binding"/>
    <property type="evidence" value="ECO:0007669"/>
    <property type="project" value="InterPro"/>
</dbReference>
<evidence type="ECO:0000313" key="3">
    <source>
        <dbReference type="Ensembl" id="ENSLACP00000000255.1"/>
    </source>
</evidence>
<keyword evidence="1" id="KW-0863">Zinc-finger</keyword>
<dbReference type="OMA" id="LMEKDTQ"/>
<dbReference type="GeneTree" id="ENSGT00530000063983"/>
<proteinExistence type="predicted"/>
<dbReference type="InterPro" id="IPR057810">
    <property type="entry name" value="RBD_ZCCHC3_1st"/>
</dbReference>
<reference evidence="3" key="2">
    <citation type="submission" date="2025-08" db="UniProtKB">
        <authorList>
            <consortium name="Ensembl"/>
        </authorList>
    </citation>
    <scope>IDENTIFICATION</scope>
</reference>
<dbReference type="PROSITE" id="PS50158">
    <property type="entry name" value="ZF_CCHC"/>
    <property type="match status" value="1"/>
</dbReference>
<dbReference type="HOGENOM" id="CLU_882668_0_0_1"/>
<dbReference type="InterPro" id="IPR036875">
    <property type="entry name" value="Znf_CCHC_sf"/>
</dbReference>
<dbReference type="Proteomes" id="UP000008672">
    <property type="component" value="Unassembled WGS sequence"/>
</dbReference>
<organism evidence="3 4">
    <name type="scientific">Latimeria chalumnae</name>
    <name type="common">Coelacanth</name>
    <dbReference type="NCBI Taxonomy" id="7897"/>
    <lineage>
        <taxon>Eukaryota</taxon>
        <taxon>Metazoa</taxon>
        <taxon>Chordata</taxon>
        <taxon>Craniata</taxon>
        <taxon>Vertebrata</taxon>
        <taxon>Euteleostomi</taxon>
        <taxon>Coelacanthiformes</taxon>
        <taxon>Coelacanthidae</taxon>
        <taxon>Latimeria</taxon>
    </lineage>
</organism>
<evidence type="ECO:0000313" key="4">
    <source>
        <dbReference type="Proteomes" id="UP000008672"/>
    </source>
</evidence>
<dbReference type="PANTHER" id="PTHR22639:SF4">
    <property type="entry name" value="ZINC FINGER CCHC DOMAIN-CONTAINING PROTEIN 3"/>
    <property type="match status" value="1"/>
</dbReference>
<feature type="domain" description="CCHC-type" evidence="2">
    <location>
        <begin position="201"/>
        <end position="216"/>
    </location>
</feature>
<dbReference type="SUPFAM" id="SSF57756">
    <property type="entry name" value="Retrovirus zinc finger-like domains"/>
    <property type="match status" value="1"/>
</dbReference>
<dbReference type="Gene3D" id="4.10.60.10">
    <property type="entry name" value="Zinc finger, CCHC-type"/>
    <property type="match status" value="1"/>
</dbReference>
<keyword evidence="1" id="KW-0479">Metal-binding</keyword>
<dbReference type="STRING" id="7897.ENSLACP00000000255"/>
<dbReference type="Pfam" id="PF23058">
    <property type="entry name" value="RBD_ZCCHC3_2nd"/>
    <property type="match status" value="1"/>
</dbReference>
<dbReference type="GO" id="GO:0002218">
    <property type="term" value="P:activation of innate immune response"/>
    <property type="evidence" value="ECO:0007669"/>
    <property type="project" value="InterPro"/>
</dbReference>
<keyword evidence="1" id="KW-0862">Zinc</keyword>
<dbReference type="SMART" id="SM00343">
    <property type="entry name" value="ZnF_C2HC"/>
    <property type="match status" value="3"/>
</dbReference>
<keyword evidence="4" id="KW-1185">Reference proteome</keyword>
<accession>H2ZS84</accession>
<reference evidence="3" key="3">
    <citation type="submission" date="2025-09" db="UniProtKB">
        <authorList>
            <consortium name="Ensembl"/>
        </authorList>
    </citation>
    <scope>IDENTIFICATION</scope>
</reference>
<dbReference type="EMBL" id="AFYH01284826">
    <property type="status" value="NOT_ANNOTATED_CDS"/>
    <property type="molecule type" value="Genomic_DNA"/>
</dbReference>
<dbReference type="eggNOG" id="KOG4400">
    <property type="taxonomic scope" value="Eukaryota"/>
</dbReference>
<evidence type="ECO:0000259" key="2">
    <source>
        <dbReference type="PROSITE" id="PS50158"/>
    </source>
</evidence>
<dbReference type="FunCoup" id="H2ZS84">
    <property type="interactions" value="577"/>
</dbReference>
<dbReference type="InterPro" id="IPR001878">
    <property type="entry name" value="Znf_CCHC"/>
</dbReference>
<evidence type="ECO:0000256" key="1">
    <source>
        <dbReference type="PROSITE-ProRule" id="PRU00047"/>
    </source>
</evidence>
<reference evidence="4" key="1">
    <citation type="submission" date="2011-08" db="EMBL/GenBank/DDBJ databases">
        <title>The draft genome of Latimeria chalumnae.</title>
        <authorList>
            <person name="Di Palma F."/>
            <person name="Alfoldi J."/>
            <person name="Johnson J."/>
            <person name="Berlin A."/>
            <person name="Gnerre S."/>
            <person name="Jaffe D."/>
            <person name="MacCallum I."/>
            <person name="Young S."/>
            <person name="Walker B.J."/>
            <person name="Lander E."/>
            <person name="Lindblad-Toh K."/>
        </authorList>
    </citation>
    <scope>NUCLEOTIDE SEQUENCE [LARGE SCALE GENOMIC DNA]</scope>
    <source>
        <strain evidence="4">Wild caught</strain>
    </source>
</reference>
<protein>
    <recommendedName>
        <fullName evidence="2">CCHC-type domain-containing protein</fullName>
    </recommendedName>
</protein>